<reference evidence="1" key="1">
    <citation type="submission" date="2021-06" db="EMBL/GenBank/DDBJ databases">
        <authorList>
            <person name="Kallberg Y."/>
            <person name="Tangrot J."/>
            <person name="Rosling A."/>
        </authorList>
    </citation>
    <scope>NUCLEOTIDE SEQUENCE</scope>
    <source>
        <strain evidence="1">IN212</strain>
    </source>
</reference>
<evidence type="ECO:0000313" key="2">
    <source>
        <dbReference type="Proteomes" id="UP000789396"/>
    </source>
</evidence>
<name>A0A9N8WEW1_9GLOM</name>
<proteinExistence type="predicted"/>
<dbReference type="AlphaFoldDB" id="A0A9N8WEW1"/>
<accession>A0A9N8WEW1</accession>
<dbReference type="EMBL" id="CAJVPZ010001096">
    <property type="protein sequence ID" value="CAG8484272.1"/>
    <property type="molecule type" value="Genomic_DNA"/>
</dbReference>
<gene>
    <name evidence="1" type="ORF">RFULGI_LOCUS1682</name>
</gene>
<evidence type="ECO:0000313" key="1">
    <source>
        <dbReference type="EMBL" id="CAG8484272.1"/>
    </source>
</evidence>
<organism evidence="1 2">
    <name type="scientific">Racocetra fulgida</name>
    <dbReference type="NCBI Taxonomy" id="60492"/>
    <lineage>
        <taxon>Eukaryota</taxon>
        <taxon>Fungi</taxon>
        <taxon>Fungi incertae sedis</taxon>
        <taxon>Mucoromycota</taxon>
        <taxon>Glomeromycotina</taxon>
        <taxon>Glomeromycetes</taxon>
        <taxon>Diversisporales</taxon>
        <taxon>Gigasporaceae</taxon>
        <taxon>Racocetra</taxon>
    </lineage>
</organism>
<dbReference type="OrthoDB" id="2430076at2759"/>
<sequence length="229" mass="26340">MTKRCECLYLLKATLDNSKWHITEIVNKHNHNMAKDIQVFYEHCQLTRDARQIVVKMLKAVAKPNIVYDAVRNDDETPTATKKDISNLSARIHSFEEAASMGALIIEESSLQNKSESIGNDPLLMYNDKEQLTLLLEKQKSILLERLNEIFAVSVINFSEIKVPEKIQKFQLSFRIPVNDIDQIFNPKSDDNCGFQSLVVAIKRNEENWILVKLAMNGQLTKCIKIYKN</sequence>
<protein>
    <submittedName>
        <fullName evidence="1">116_t:CDS:1</fullName>
    </submittedName>
</protein>
<comment type="caution">
    <text evidence="1">The sequence shown here is derived from an EMBL/GenBank/DDBJ whole genome shotgun (WGS) entry which is preliminary data.</text>
</comment>
<keyword evidence="2" id="KW-1185">Reference proteome</keyword>
<dbReference type="Proteomes" id="UP000789396">
    <property type="component" value="Unassembled WGS sequence"/>
</dbReference>